<proteinExistence type="predicted"/>
<dbReference type="EMBL" id="CP097510">
    <property type="protein sequence ID" value="URE23892.1"/>
    <property type="molecule type" value="Genomic_DNA"/>
</dbReference>
<name>A0A9E7H5H9_9LILI</name>
<organism evidence="1 2">
    <name type="scientific">Musa troglodytarum</name>
    <name type="common">fe'i banana</name>
    <dbReference type="NCBI Taxonomy" id="320322"/>
    <lineage>
        <taxon>Eukaryota</taxon>
        <taxon>Viridiplantae</taxon>
        <taxon>Streptophyta</taxon>
        <taxon>Embryophyta</taxon>
        <taxon>Tracheophyta</taxon>
        <taxon>Spermatophyta</taxon>
        <taxon>Magnoliopsida</taxon>
        <taxon>Liliopsida</taxon>
        <taxon>Zingiberales</taxon>
        <taxon>Musaceae</taxon>
        <taxon>Musa</taxon>
    </lineage>
</organism>
<reference evidence="1" key="1">
    <citation type="submission" date="2022-05" db="EMBL/GenBank/DDBJ databases">
        <title>The Musa troglodytarum L. genome provides insights into the mechanism of non-climacteric behaviour and enrichment of carotenoids.</title>
        <authorList>
            <person name="Wang J."/>
        </authorList>
    </citation>
    <scope>NUCLEOTIDE SEQUENCE</scope>
    <source>
        <tissue evidence="1">Leaf</tissue>
    </source>
</reference>
<sequence>MRNGLYALNGGGIWNPMLNWEDRRSLRKSLVSGGYSAFFTPFHVPGDGQNTQGGFTHCSAPLVCSVKPLSPVTI</sequence>
<gene>
    <name evidence="1" type="ORF">MUK42_17095</name>
</gene>
<keyword evidence="2" id="KW-1185">Reference proteome</keyword>
<accession>A0A9E7H5H9</accession>
<dbReference type="AlphaFoldDB" id="A0A9E7H5H9"/>
<dbReference type="Proteomes" id="UP001055439">
    <property type="component" value="Chromosome 8"/>
</dbReference>
<protein>
    <submittedName>
        <fullName evidence="1">Uncharacterized protein</fullName>
    </submittedName>
</protein>
<evidence type="ECO:0000313" key="2">
    <source>
        <dbReference type="Proteomes" id="UP001055439"/>
    </source>
</evidence>
<evidence type="ECO:0000313" key="1">
    <source>
        <dbReference type="EMBL" id="URE23892.1"/>
    </source>
</evidence>